<accession>A0ABN8I166</accession>
<proteinExistence type="predicted"/>
<evidence type="ECO:0000313" key="2">
    <source>
        <dbReference type="EMBL" id="CAH2045943.1"/>
    </source>
</evidence>
<evidence type="ECO:0000256" key="1">
    <source>
        <dbReference type="SAM" id="MobiDB-lite"/>
    </source>
</evidence>
<feature type="non-terminal residue" evidence="2">
    <location>
        <position position="116"/>
    </location>
</feature>
<feature type="region of interest" description="Disordered" evidence="1">
    <location>
        <begin position="85"/>
        <end position="116"/>
    </location>
</feature>
<evidence type="ECO:0000313" key="3">
    <source>
        <dbReference type="Proteomes" id="UP000837857"/>
    </source>
</evidence>
<protein>
    <submittedName>
        <fullName evidence="2">Uncharacterized protein</fullName>
    </submittedName>
</protein>
<dbReference type="EMBL" id="OW152828">
    <property type="protein sequence ID" value="CAH2045943.1"/>
    <property type="molecule type" value="Genomic_DNA"/>
</dbReference>
<sequence length="116" mass="13444">MDSQSEESPYERRLVELKIEKEKTQKRAHADKDNFTSDLTWPWLQRHARKGHLGIRSDSTEHWNEFGLVARESFSRHNSGRYALPRRFTLPTGGTRQDSGARPSATHPHQATPRHS</sequence>
<dbReference type="Proteomes" id="UP000837857">
    <property type="component" value="Chromosome 16"/>
</dbReference>
<gene>
    <name evidence="2" type="ORF">IPOD504_LOCUS5302</name>
</gene>
<name>A0ABN8I166_9NEOP</name>
<reference evidence="2" key="1">
    <citation type="submission" date="2022-03" db="EMBL/GenBank/DDBJ databases">
        <authorList>
            <person name="Martin H S."/>
        </authorList>
    </citation>
    <scope>NUCLEOTIDE SEQUENCE</scope>
</reference>
<keyword evidence="3" id="KW-1185">Reference proteome</keyword>
<organism evidence="2 3">
    <name type="scientific">Iphiclides podalirius</name>
    <name type="common">scarce swallowtail</name>
    <dbReference type="NCBI Taxonomy" id="110791"/>
    <lineage>
        <taxon>Eukaryota</taxon>
        <taxon>Metazoa</taxon>
        <taxon>Ecdysozoa</taxon>
        <taxon>Arthropoda</taxon>
        <taxon>Hexapoda</taxon>
        <taxon>Insecta</taxon>
        <taxon>Pterygota</taxon>
        <taxon>Neoptera</taxon>
        <taxon>Endopterygota</taxon>
        <taxon>Lepidoptera</taxon>
        <taxon>Glossata</taxon>
        <taxon>Ditrysia</taxon>
        <taxon>Papilionoidea</taxon>
        <taxon>Papilionidae</taxon>
        <taxon>Papilioninae</taxon>
        <taxon>Iphiclides</taxon>
    </lineage>
</organism>